<dbReference type="PANTHER" id="PTHR13952">
    <property type="entry name" value="U1 SMALL NUCLEAR RIBONUCLEOPROTEIN 70 KD"/>
    <property type="match status" value="1"/>
</dbReference>
<evidence type="ECO:0000256" key="2">
    <source>
        <dbReference type="ARBA" id="ARBA00021141"/>
    </source>
</evidence>
<feature type="compositionally biased region" description="Low complexity" evidence="6">
    <location>
        <begin position="156"/>
        <end position="168"/>
    </location>
</feature>
<dbReference type="SUPFAM" id="SSF54928">
    <property type="entry name" value="RNA-binding domain, RBD"/>
    <property type="match status" value="1"/>
</dbReference>
<dbReference type="InterPro" id="IPR000504">
    <property type="entry name" value="RRM_dom"/>
</dbReference>
<gene>
    <name evidence="8" type="ORF">J3Q64DRAFT_1851002</name>
</gene>
<name>A0ABR3AS30_PHYBL</name>
<dbReference type="InterPro" id="IPR003954">
    <property type="entry name" value="RRM_euk-type"/>
</dbReference>
<evidence type="ECO:0000256" key="5">
    <source>
        <dbReference type="PROSITE-ProRule" id="PRU00176"/>
    </source>
</evidence>
<evidence type="ECO:0000313" key="8">
    <source>
        <dbReference type="EMBL" id="KAL0080787.1"/>
    </source>
</evidence>
<keyword evidence="9" id="KW-1185">Reference proteome</keyword>
<sequence>MANHTSYTKRLYISNLDTAVDEYAVVKLFEPFGKITFLDYMFHWSGPKKGQPRGYCFLEYEKKEEALKAMSALHGRIVKGRPLVVSFAHMTNQEDSSSRRGQTSTNSLHRPNTFTILRTQKMANASTDAKINAIERKLAMLEQQRIDPTPTKPKPKQVQTSTHQQQSSGPRLSGYQQRSIRSALSTEATNSRFPAKEPYKRRYKPY</sequence>
<proteinExistence type="predicted"/>
<dbReference type="SMART" id="SM00361">
    <property type="entry name" value="RRM_1"/>
    <property type="match status" value="1"/>
</dbReference>
<evidence type="ECO:0000256" key="3">
    <source>
        <dbReference type="ARBA" id="ARBA00023242"/>
    </source>
</evidence>
<feature type="region of interest" description="Disordered" evidence="6">
    <location>
        <begin position="90"/>
        <end position="113"/>
    </location>
</feature>
<organism evidence="8 9">
    <name type="scientific">Phycomyces blakesleeanus</name>
    <dbReference type="NCBI Taxonomy" id="4837"/>
    <lineage>
        <taxon>Eukaryota</taxon>
        <taxon>Fungi</taxon>
        <taxon>Fungi incertae sedis</taxon>
        <taxon>Mucoromycota</taxon>
        <taxon>Mucoromycotina</taxon>
        <taxon>Mucoromycetes</taxon>
        <taxon>Mucorales</taxon>
        <taxon>Phycomycetaceae</taxon>
        <taxon>Phycomyces</taxon>
    </lineage>
</organism>
<dbReference type="Gene3D" id="3.30.70.330">
    <property type="match status" value="1"/>
</dbReference>
<feature type="compositionally biased region" description="Polar residues" evidence="6">
    <location>
        <begin position="174"/>
        <end position="192"/>
    </location>
</feature>
<dbReference type="InterPro" id="IPR039157">
    <property type="entry name" value="RBM18_RRM"/>
</dbReference>
<dbReference type="CDD" id="cd12355">
    <property type="entry name" value="RRM_RBM18"/>
    <property type="match status" value="1"/>
</dbReference>
<dbReference type="Proteomes" id="UP001448207">
    <property type="component" value="Unassembled WGS sequence"/>
</dbReference>
<evidence type="ECO:0000259" key="7">
    <source>
        <dbReference type="PROSITE" id="PS50102"/>
    </source>
</evidence>
<keyword evidence="5" id="KW-0694">RNA-binding</keyword>
<evidence type="ECO:0000313" key="9">
    <source>
        <dbReference type="Proteomes" id="UP001448207"/>
    </source>
</evidence>
<feature type="region of interest" description="Disordered" evidence="6">
    <location>
        <begin position="145"/>
        <end position="206"/>
    </location>
</feature>
<evidence type="ECO:0000256" key="1">
    <source>
        <dbReference type="ARBA" id="ARBA00004123"/>
    </source>
</evidence>
<dbReference type="EMBL" id="JBCLYO010000019">
    <property type="protein sequence ID" value="KAL0080787.1"/>
    <property type="molecule type" value="Genomic_DNA"/>
</dbReference>
<protein>
    <recommendedName>
        <fullName evidence="2">Probable RNA-binding protein 18</fullName>
    </recommendedName>
    <alternativeName>
        <fullName evidence="4">RNA-binding motif protein 18</fullName>
    </alternativeName>
</protein>
<dbReference type="Pfam" id="PF00076">
    <property type="entry name" value="RRM_1"/>
    <property type="match status" value="1"/>
</dbReference>
<evidence type="ECO:0000256" key="4">
    <source>
        <dbReference type="ARBA" id="ARBA00030780"/>
    </source>
</evidence>
<dbReference type="PROSITE" id="PS50102">
    <property type="entry name" value="RRM"/>
    <property type="match status" value="1"/>
</dbReference>
<comment type="caution">
    <text evidence="8">The sequence shown here is derived from an EMBL/GenBank/DDBJ whole genome shotgun (WGS) entry which is preliminary data.</text>
</comment>
<dbReference type="PANTHER" id="PTHR13952:SF21">
    <property type="entry name" value="POLYNUCLEOTIDE ADENYLYLTRANSFERASE DOMAIN_RNA RECOGNITION MOTIF PROTEIN-RELATED"/>
    <property type="match status" value="1"/>
</dbReference>
<dbReference type="SMART" id="SM00360">
    <property type="entry name" value="RRM"/>
    <property type="match status" value="1"/>
</dbReference>
<dbReference type="InterPro" id="IPR035979">
    <property type="entry name" value="RBD_domain_sf"/>
</dbReference>
<comment type="subcellular location">
    <subcellularLocation>
        <location evidence="1">Nucleus</location>
    </subcellularLocation>
</comment>
<dbReference type="InterPro" id="IPR051183">
    <property type="entry name" value="U1_U11-U12_snRNP_70-35kDa"/>
</dbReference>
<keyword evidence="3" id="KW-0539">Nucleus</keyword>
<feature type="domain" description="RRM" evidence="7">
    <location>
        <begin position="9"/>
        <end position="90"/>
    </location>
</feature>
<reference evidence="8 9" key="1">
    <citation type="submission" date="2024-04" db="EMBL/GenBank/DDBJ databases">
        <title>Symmetric and asymmetric DNA N6-adenine methylation regulates different biological responses in Mucorales.</title>
        <authorList>
            <consortium name="Lawrence Berkeley National Laboratory"/>
            <person name="Lax C."/>
            <person name="Mondo S.J."/>
            <person name="Osorio-Concepcion M."/>
            <person name="Muszewska A."/>
            <person name="Corrochano-Luque M."/>
            <person name="Gutierrez G."/>
            <person name="Riley R."/>
            <person name="Lipzen A."/>
            <person name="Guo J."/>
            <person name="Hundley H."/>
            <person name="Amirebrahimi M."/>
            <person name="Ng V."/>
            <person name="Lorenzo-Gutierrez D."/>
            <person name="Binder U."/>
            <person name="Yang J."/>
            <person name="Song Y."/>
            <person name="Canovas D."/>
            <person name="Navarro E."/>
            <person name="Freitag M."/>
            <person name="Gabaldon T."/>
            <person name="Grigoriev I.V."/>
            <person name="Corrochano L.M."/>
            <person name="Nicolas F.E."/>
            <person name="Garre V."/>
        </authorList>
    </citation>
    <scope>NUCLEOTIDE SEQUENCE [LARGE SCALE GENOMIC DNA]</scope>
    <source>
        <strain evidence="8 9">L51</strain>
    </source>
</reference>
<dbReference type="InterPro" id="IPR012677">
    <property type="entry name" value="Nucleotide-bd_a/b_plait_sf"/>
</dbReference>
<accession>A0ABR3AS30</accession>
<evidence type="ECO:0000256" key="6">
    <source>
        <dbReference type="SAM" id="MobiDB-lite"/>
    </source>
</evidence>